<dbReference type="Proteomes" id="UP001066276">
    <property type="component" value="Chromosome 7"/>
</dbReference>
<dbReference type="EMBL" id="JANPWB010000011">
    <property type="protein sequence ID" value="KAJ1122577.1"/>
    <property type="molecule type" value="Genomic_DNA"/>
</dbReference>
<evidence type="ECO:0000313" key="2">
    <source>
        <dbReference type="EMBL" id="KAJ1122577.1"/>
    </source>
</evidence>
<name>A0AAV7P2U3_PLEWA</name>
<gene>
    <name evidence="2" type="ORF">NDU88_001063</name>
</gene>
<evidence type="ECO:0000313" key="3">
    <source>
        <dbReference type="Proteomes" id="UP001066276"/>
    </source>
</evidence>
<comment type="caution">
    <text evidence="2">The sequence shown here is derived from an EMBL/GenBank/DDBJ whole genome shotgun (WGS) entry which is preliminary data.</text>
</comment>
<dbReference type="AlphaFoldDB" id="A0AAV7P2U3"/>
<keyword evidence="3" id="KW-1185">Reference proteome</keyword>
<accession>A0AAV7P2U3</accession>
<protein>
    <submittedName>
        <fullName evidence="2">Uncharacterized protein</fullName>
    </submittedName>
</protein>
<feature type="region of interest" description="Disordered" evidence="1">
    <location>
        <begin position="1"/>
        <end position="22"/>
    </location>
</feature>
<reference evidence="2" key="1">
    <citation type="journal article" date="2022" name="bioRxiv">
        <title>Sequencing and chromosome-scale assembly of the giantPleurodeles waltlgenome.</title>
        <authorList>
            <person name="Brown T."/>
            <person name="Elewa A."/>
            <person name="Iarovenko S."/>
            <person name="Subramanian E."/>
            <person name="Araus A.J."/>
            <person name="Petzold A."/>
            <person name="Susuki M."/>
            <person name="Suzuki K.-i.T."/>
            <person name="Hayashi T."/>
            <person name="Toyoda A."/>
            <person name="Oliveira C."/>
            <person name="Osipova E."/>
            <person name="Leigh N.D."/>
            <person name="Simon A."/>
            <person name="Yun M.H."/>
        </authorList>
    </citation>
    <scope>NUCLEOTIDE SEQUENCE</scope>
    <source>
        <strain evidence="2">20211129_DDA</strain>
        <tissue evidence="2">Liver</tissue>
    </source>
</reference>
<organism evidence="2 3">
    <name type="scientific">Pleurodeles waltl</name>
    <name type="common">Iberian ribbed newt</name>
    <dbReference type="NCBI Taxonomy" id="8319"/>
    <lineage>
        <taxon>Eukaryota</taxon>
        <taxon>Metazoa</taxon>
        <taxon>Chordata</taxon>
        <taxon>Craniata</taxon>
        <taxon>Vertebrata</taxon>
        <taxon>Euteleostomi</taxon>
        <taxon>Amphibia</taxon>
        <taxon>Batrachia</taxon>
        <taxon>Caudata</taxon>
        <taxon>Salamandroidea</taxon>
        <taxon>Salamandridae</taxon>
        <taxon>Pleurodelinae</taxon>
        <taxon>Pleurodeles</taxon>
    </lineage>
</organism>
<proteinExistence type="predicted"/>
<sequence length="131" mass="14000">MKRRPEEGQKRRRRIPEAGTLMPKPCGAAAPISGAKALPEPQARGFLKPIMWPSAVCVPRLLKVTALTLVVCAPTAGCAHAQKNTCPHPFQLRPILCSLPAARVKGPLHTGPTAGRCTDALSAHLRPFCVL</sequence>
<evidence type="ECO:0000256" key="1">
    <source>
        <dbReference type="SAM" id="MobiDB-lite"/>
    </source>
</evidence>